<keyword evidence="1 2" id="KW-0808">Transferase</keyword>
<dbReference type="Pfam" id="PF02458">
    <property type="entry name" value="Transferase"/>
    <property type="match status" value="1"/>
</dbReference>
<name>A0ABR1S331_9PEZI</name>
<dbReference type="InterPro" id="IPR023213">
    <property type="entry name" value="CAT-like_dom_sf"/>
</dbReference>
<accession>A0ABR1S331</accession>
<dbReference type="EMBL" id="JAQQWK010000011">
    <property type="protein sequence ID" value="KAK8024538.1"/>
    <property type="molecule type" value="Genomic_DNA"/>
</dbReference>
<dbReference type="PANTHER" id="PTHR31896:SF13">
    <property type="entry name" value="TRICHOTHECENE 3-O-ACETYLTRANSFERASE"/>
    <property type="match status" value="1"/>
</dbReference>
<dbReference type="Proteomes" id="UP001444661">
    <property type="component" value="Unassembled WGS sequence"/>
</dbReference>
<evidence type="ECO:0000313" key="2">
    <source>
        <dbReference type="EMBL" id="KAK8024538.1"/>
    </source>
</evidence>
<gene>
    <name evidence="2" type="ORF">PG993_012604</name>
</gene>
<keyword evidence="3" id="KW-1185">Reference proteome</keyword>
<proteinExistence type="predicted"/>
<dbReference type="Gene3D" id="3.30.559.10">
    <property type="entry name" value="Chloramphenicol acetyltransferase-like domain"/>
    <property type="match status" value="2"/>
</dbReference>
<dbReference type="GO" id="GO:0016740">
    <property type="term" value="F:transferase activity"/>
    <property type="evidence" value="ECO:0007669"/>
    <property type="project" value="UniProtKB-KW"/>
</dbReference>
<comment type="caution">
    <text evidence="2">The sequence shown here is derived from an EMBL/GenBank/DDBJ whole genome shotgun (WGS) entry which is preliminary data.</text>
</comment>
<protein>
    <submittedName>
        <fullName evidence="2">Transferase</fullName>
    </submittedName>
</protein>
<dbReference type="PANTHER" id="PTHR31896">
    <property type="entry name" value="FAMILY REGULATORY PROTEIN, PUTATIVE (AFU_ORTHOLOGUE AFUA_3G14730)-RELATED"/>
    <property type="match status" value="1"/>
</dbReference>
<reference evidence="2 3" key="1">
    <citation type="submission" date="2023-01" db="EMBL/GenBank/DDBJ databases">
        <title>Analysis of 21 Apiospora genomes using comparative genomics revels a genus with tremendous synthesis potential of carbohydrate active enzymes and secondary metabolites.</title>
        <authorList>
            <person name="Sorensen T."/>
        </authorList>
    </citation>
    <scope>NUCLEOTIDE SEQUENCE [LARGE SCALE GENOMIC DNA]</scope>
    <source>
        <strain evidence="2 3">CBS 33761</strain>
    </source>
</reference>
<evidence type="ECO:0000313" key="3">
    <source>
        <dbReference type="Proteomes" id="UP001444661"/>
    </source>
</evidence>
<dbReference type="InterPro" id="IPR051283">
    <property type="entry name" value="Sec_Metabolite_Acyltrans"/>
</dbReference>
<evidence type="ECO:0000256" key="1">
    <source>
        <dbReference type="ARBA" id="ARBA00022679"/>
    </source>
</evidence>
<sequence length="445" mass="49650">MQRLLERVSILRRFTRSSSFANRKPVHSLSGKSWNSEQEIWRLGDLEYLVPPVFLRNQWVYKIAQQTNRVTLVDELRSSLSATLEQCRTLSGVLVKEAGEVQISTSVEQLRGLGYPPLCLEELASLDEMDNLQTHGLSSGRPILQVQTTWIPGGLILTVGYHHYSMDGMGFAAFLNQWRDNHLAMGNGGHLAPWHPENLNRERLNGIPIPYQDRVSPITPIPVGPPKSLRHPSRPIVLNFHEAQRNRLKSAAAHDNKPVSSYSAITALLWRVHTPLSTAVNLRSRFKPPLRTQLQANAVTGVMSPHVSFAEAIAPGGLTHLSSIAHEAALSFDVHDAMERANKVAMLKDKTMAAWTGAQLPEFSFAMTDMRNAGYYELDFGFGAPLTVRNVHETQHPCVIRKLLPGTDADGIHSIFEVQMPVEDVCLEQLVQDSELLEYAEVASR</sequence>
<organism evidence="2 3">
    <name type="scientific">Apiospora rasikravindrae</name>
    <dbReference type="NCBI Taxonomy" id="990691"/>
    <lineage>
        <taxon>Eukaryota</taxon>
        <taxon>Fungi</taxon>
        <taxon>Dikarya</taxon>
        <taxon>Ascomycota</taxon>
        <taxon>Pezizomycotina</taxon>
        <taxon>Sordariomycetes</taxon>
        <taxon>Xylariomycetidae</taxon>
        <taxon>Amphisphaeriales</taxon>
        <taxon>Apiosporaceae</taxon>
        <taxon>Apiospora</taxon>
    </lineage>
</organism>